<dbReference type="AlphaFoldDB" id="A0A1H4CTJ5"/>
<feature type="domain" description="Integrase DNA-binding" evidence="2">
    <location>
        <begin position="4"/>
        <end position="54"/>
    </location>
</feature>
<feature type="compositionally biased region" description="Basic and acidic residues" evidence="1">
    <location>
        <begin position="40"/>
        <end position="58"/>
    </location>
</feature>
<reference evidence="4" key="1">
    <citation type="submission" date="2016-10" db="EMBL/GenBank/DDBJ databases">
        <authorList>
            <person name="Varghese N."/>
            <person name="Submissions S."/>
        </authorList>
    </citation>
    <scope>NUCLEOTIDE SEQUENCE [LARGE SCALE GENOMIC DNA]</scope>
    <source>
        <strain evidence="4">DSM 11526</strain>
    </source>
</reference>
<dbReference type="InterPro" id="IPR038488">
    <property type="entry name" value="Integrase_DNA-bd_sf"/>
</dbReference>
<organism evidence="3 4">
    <name type="scientific">Marinobacterium iners DSM 11526</name>
    <dbReference type="NCBI Taxonomy" id="1122198"/>
    <lineage>
        <taxon>Bacteria</taxon>
        <taxon>Pseudomonadati</taxon>
        <taxon>Pseudomonadota</taxon>
        <taxon>Gammaproteobacteria</taxon>
        <taxon>Oceanospirillales</taxon>
        <taxon>Oceanospirillaceae</taxon>
        <taxon>Marinobacterium</taxon>
    </lineage>
</organism>
<dbReference type="Gene3D" id="3.30.160.390">
    <property type="entry name" value="Integrase, DNA-binding domain"/>
    <property type="match status" value="1"/>
</dbReference>
<feature type="region of interest" description="Disordered" evidence="1">
    <location>
        <begin position="40"/>
        <end position="61"/>
    </location>
</feature>
<evidence type="ECO:0000259" key="2">
    <source>
        <dbReference type="Pfam" id="PF13356"/>
    </source>
</evidence>
<dbReference type="EMBL" id="FNRJ01000005">
    <property type="protein sequence ID" value="SEA63750.1"/>
    <property type="molecule type" value="Genomic_DNA"/>
</dbReference>
<name>A0A1H4CTJ5_9GAMM</name>
<gene>
    <name evidence="3" type="ORF">SAMN02745729_105145</name>
</gene>
<dbReference type="InterPro" id="IPR025166">
    <property type="entry name" value="Integrase_DNA_bind_dom"/>
</dbReference>
<evidence type="ECO:0000313" key="3">
    <source>
        <dbReference type="EMBL" id="SEA63750.1"/>
    </source>
</evidence>
<accession>A0A1H4CTJ5</accession>
<evidence type="ECO:0000313" key="4">
    <source>
        <dbReference type="Proteomes" id="UP000242469"/>
    </source>
</evidence>
<dbReference type="Proteomes" id="UP000242469">
    <property type="component" value="Unassembled WGS sequence"/>
</dbReference>
<sequence length="103" mass="11618">MHTLRYNYSINGRQETITFGLWRWGIILAEARERLGEAKRMVADGKSPAREKTRDKARVKGVGVEEANNAIHCVAPVGEGRVRRSGDAQYSALRWLIGEAKCY</sequence>
<dbReference type="Pfam" id="PF13356">
    <property type="entry name" value="Arm-DNA-bind_3"/>
    <property type="match status" value="1"/>
</dbReference>
<protein>
    <recommendedName>
        <fullName evidence="2">Integrase DNA-binding domain-containing protein</fullName>
    </recommendedName>
</protein>
<evidence type="ECO:0000256" key="1">
    <source>
        <dbReference type="SAM" id="MobiDB-lite"/>
    </source>
</evidence>
<proteinExistence type="predicted"/>
<keyword evidence="4" id="KW-1185">Reference proteome</keyword>
<dbReference type="STRING" id="1122198.SAMN02745729_105145"/>